<sequence length="143" mass="16091">MGDGCLCSVLTPAAGLAAGGAKKRRVELEQQRQRSSLLDDAASSSLISFSKACYIPDPYSLPSGFNPPLSFNEDILEFSCGFKRNLQLEKQMDYLQSSVPVKPTRSRTRRRQRNAEDPLRQAPTPQRPQWWRRRRPRGIITGG</sequence>
<evidence type="ECO:0000313" key="3">
    <source>
        <dbReference type="Proteomes" id="UP001222027"/>
    </source>
</evidence>
<reference evidence="2 3" key="1">
    <citation type="submission" date="2022-12" db="EMBL/GenBank/DDBJ databases">
        <title>Chromosome-scale assembly of the Ensete ventricosum genome.</title>
        <authorList>
            <person name="Dussert Y."/>
            <person name="Stocks J."/>
            <person name="Wendawek A."/>
            <person name="Woldeyes F."/>
            <person name="Nichols R.A."/>
            <person name="Borrell J.S."/>
        </authorList>
    </citation>
    <scope>NUCLEOTIDE SEQUENCE [LARGE SCALE GENOMIC DNA]</scope>
    <source>
        <strain evidence="3">cv. Maze</strain>
        <tissue evidence="2">Seeds</tissue>
    </source>
</reference>
<keyword evidence="3" id="KW-1185">Reference proteome</keyword>
<name>A0AAV8QD42_ENSVE</name>
<evidence type="ECO:0000256" key="1">
    <source>
        <dbReference type="SAM" id="MobiDB-lite"/>
    </source>
</evidence>
<proteinExistence type="predicted"/>
<feature type="region of interest" description="Disordered" evidence="1">
    <location>
        <begin position="96"/>
        <end position="143"/>
    </location>
</feature>
<protein>
    <submittedName>
        <fullName evidence="2">Uncharacterized protein</fullName>
    </submittedName>
</protein>
<dbReference type="Proteomes" id="UP001222027">
    <property type="component" value="Unassembled WGS sequence"/>
</dbReference>
<accession>A0AAV8QD42</accession>
<comment type="caution">
    <text evidence="2">The sequence shown here is derived from an EMBL/GenBank/DDBJ whole genome shotgun (WGS) entry which is preliminary data.</text>
</comment>
<dbReference type="AlphaFoldDB" id="A0AAV8QD42"/>
<dbReference type="EMBL" id="JAQQAF010000006">
    <property type="protein sequence ID" value="KAJ8476261.1"/>
    <property type="molecule type" value="Genomic_DNA"/>
</dbReference>
<gene>
    <name evidence="2" type="ORF">OPV22_019988</name>
</gene>
<evidence type="ECO:0000313" key="2">
    <source>
        <dbReference type="EMBL" id="KAJ8476261.1"/>
    </source>
</evidence>
<organism evidence="2 3">
    <name type="scientific">Ensete ventricosum</name>
    <name type="common">Abyssinian banana</name>
    <name type="synonym">Musa ensete</name>
    <dbReference type="NCBI Taxonomy" id="4639"/>
    <lineage>
        <taxon>Eukaryota</taxon>
        <taxon>Viridiplantae</taxon>
        <taxon>Streptophyta</taxon>
        <taxon>Embryophyta</taxon>
        <taxon>Tracheophyta</taxon>
        <taxon>Spermatophyta</taxon>
        <taxon>Magnoliopsida</taxon>
        <taxon>Liliopsida</taxon>
        <taxon>Zingiberales</taxon>
        <taxon>Musaceae</taxon>
        <taxon>Ensete</taxon>
    </lineage>
</organism>